<proteinExistence type="predicted"/>
<dbReference type="InterPro" id="IPR013766">
    <property type="entry name" value="Thioredoxin_domain"/>
</dbReference>
<dbReference type="SUPFAM" id="SSF48371">
    <property type="entry name" value="ARM repeat"/>
    <property type="match status" value="1"/>
</dbReference>
<dbReference type="KEGG" id="hra:EI982_03140"/>
<reference evidence="2 3" key="1">
    <citation type="submission" date="2018-12" db="EMBL/GenBank/DDBJ databases">
        <title>Complete genome sequence of Haloplanus rallus MBLA0036.</title>
        <authorList>
            <person name="Nam Y.-d."/>
            <person name="Kang J."/>
            <person name="Chung W.-H."/>
            <person name="Park Y.S."/>
        </authorList>
    </citation>
    <scope>NUCLEOTIDE SEQUENCE [LARGE SCALE GENOMIC DNA]</scope>
    <source>
        <strain evidence="2 3">MBLA0036</strain>
    </source>
</reference>
<keyword evidence="3" id="KW-1185">Reference proteome</keyword>
<dbReference type="PANTHER" id="PTHR42852">
    <property type="entry name" value="THIOL:DISULFIDE INTERCHANGE PROTEIN DSBE"/>
    <property type="match status" value="1"/>
</dbReference>
<dbReference type="AlphaFoldDB" id="A0A6B9FCB6"/>
<gene>
    <name evidence="2" type="ORF">EI982_03140</name>
</gene>
<dbReference type="EMBL" id="CP034345">
    <property type="protein sequence ID" value="QGX93850.1"/>
    <property type="molecule type" value="Genomic_DNA"/>
</dbReference>
<dbReference type="InterPro" id="IPR036249">
    <property type="entry name" value="Thioredoxin-like_sf"/>
</dbReference>
<accession>A0A6B9FCB6</accession>
<protein>
    <submittedName>
        <fullName evidence="2">Redoxin domain-containing protein</fullName>
    </submittedName>
</protein>
<dbReference type="Gene3D" id="1.25.10.10">
    <property type="entry name" value="Leucine-rich Repeat Variant"/>
    <property type="match status" value="1"/>
</dbReference>
<dbReference type="InterPro" id="IPR000866">
    <property type="entry name" value="AhpC/TSA"/>
</dbReference>
<dbReference type="Gene3D" id="3.40.30.10">
    <property type="entry name" value="Glutaredoxin"/>
    <property type="match status" value="1"/>
</dbReference>
<dbReference type="PROSITE" id="PS51352">
    <property type="entry name" value="THIOREDOXIN_2"/>
    <property type="match status" value="1"/>
</dbReference>
<dbReference type="SUPFAM" id="SSF52833">
    <property type="entry name" value="Thioredoxin-like"/>
    <property type="match status" value="1"/>
</dbReference>
<dbReference type="InterPro" id="IPR050553">
    <property type="entry name" value="Thioredoxin_ResA/DsbE_sf"/>
</dbReference>
<dbReference type="CDD" id="cd02966">
    <property type="entry name" value="TlpA_like_family"/>
    <property type="match status" value="1"/>
</dbReference>
<name>A0A6B9FCB6_9EURY</name>
<organism evidence="2 3">
    <name type="scientific">Haloplanus rallus</name>
    <dbReference type="NCBI Taxonomy" id="1816183"/>
    <lineage>
        <taxon>Archaea</taxon>
        <taxon>Methanobacteriati</taxon>
        <taxon>Methanobacteriota</taxon>
        <taxon>Stenosarchaea group</taxon>
        <taxon>Halobacteria</taxon>
        <taxon>Halobacteriales</taxon>
        <taxon>Haloferacaceae</taxon>
        <taxon>Haloplanus</taxon>
    </lineage>
</organism>
<dbReference type="InterPro" id="IPR004155">
    <property type="entry name" value="PBS_lyase_HEAT"/>
</dbReference>
<dbReference type="InterPro" id="IPR016024">
    <property type="entry name" value="ARM-type_fold"/>
</dbReference>
<dbReference type="GO" id="GO:0016491">
    <property type="term" value="F:oxidoreductase activity"/>
    <property type="evidence" value="ECO:0007669"/>
    <property type="project" value="InterPro"/>
</dbReference>
<evidence type="ECO:0000259" key="1">
    <source>
        <dbReference type="PROSITE" id="PS51352"/>
    </source>
</evidence>
<feature type="domain" description="Thioredoxin" evidence="1">
    <location>
        <begin position="187"/>
        <end position="361"/>
    </location>
</feature>
<evidence type="ECO:0000313" key="2">
    <source>
        <dbReference type="EMBL" id="QGX93850.1"/>
    </source>
</evidence>
<dbReference type="Pfam" id="PF00578">
    <property type="entry name" value="AhpC-TSA"/>
    <property type="match status" value="1"/>
</dbReference>
<evidence type="ECO:0000313" key="3">
    <source>
        <dbReference type="Proteomes" id="UP000428325"/>
    </source>
</evidence>
<dbReference type="PANTHER" id="PTHR42852:SF13">
    <property type="entry name" value="PROTEIN DIPZ"/>
    <property type="match status" value="1"/>
</dbReference>
<dbReference type="SMART" id="SM00567">
    <property type="entry name" value="EZ_HEAT"/>
    <property type="match status" value="3"/>
</dbReference>
<dbReference type="Pfam" id="PF13646">
    <property type="entry name" value="HEAT_2"/>
    <property type="match status" value="1"/>
</dbReference>
<dbReference type="Proteomes" id="UP000428325">
    <property type="component" value="Chromosome"/>
</dbReference>
<dbReference type="InterPro" id="IPR011989">
    <property type="entry name" value="ARM-like"/>
</dbReference>
<dbReference type="GO" id="GO:0016209">
    <property type="term" value="F:antioxidant activity"/>
    <property type="evidence" value="ECO:0007669"/>
    <property type="project" value="InterPro"/>
</dbReference>
<sequence>MCMNDTEPSPPDKPSVEAVLDRVRTHEFHPVDETNFTVDRTLEKHGIADLDDDDWRVRLLAVRDLVRVGDTNASDIAVGLEDDDVQVRYVCATALGILRARSAIESLERVARQDPNALARSQAMIALGQIGATRSLDLLRDRYANDDSKEVRHRAELSIDRIEKGAVAEREVEAAYRNLDEDTFEQLAVGEAAPPFELPDTDGGTWNLEDAIEDDGWTVLIWVFADWCPVCHREFDELIERRDELVEADIDVATIECHGRYRSRVMVGREFEPEYWFAEVSFTESYAEQIWWPHLLDRAGAVGAKYGVDPTAYAVHAGYINRPSTIIIDRTGTVRFAYYGTFWGDRPSIEDILEMIQSEEFDFEHPERRRVTSG</sequence>